<dbReference type="RefSeq" id="WP_251224143.1">
    <property type="nucleotide sequence ID" value="NZ_JAMBOL010000014.1"/>
</dbReference>
<accession>A0A9X2DQS6</accession>
<keyword evidence="1" id="KW-1133">Transmembrane helix</keyword>
<feature type="transmembrane region" description="Helical" evidence="1">
    <location>
        <begin position="52"/>
        <end position="74"/>
    </location>
</feature>
<evidence type="ECO:0000313" key="2">
    <source>
        <dbReference type="EMBL" id="MCM3715391.1"/>
    </source>
</evidence>
<feature type="transmembrane region" description="Helical" evidence="1">
    <location>
        <begin position="95"/>
        <end position="115"/>
    </location>
</feature>
<dbReference type="AlphaFoldDB" id="A0A9X2DQS6"/>
<gene>
    <name evidence="2" type="ORF">M3202_15065</name>
</gene>
<organism evidence="2 3">
    <name type="scientific">Halalkalibacter oceani</name>
    <dbReference type="NCBI Taxonomy" id="1653776"/>
    <lineage>
        <taxon>Bacteria</taxon>
        <taxon>Bacillati</taxon>
        <taxon>Bacillota</taxon>
        <taxon>Bacilli</taxon>
        <taxon>Bacillales</taxon>
        <taxon>Bacillaceae</taxon>
        <taxon>Halalkalibacter</taxon>
    </lineage>
</organism>
<feature type="transmembrane region" description="Helical" evidence="1">
    <location>
        <begin position="127"/>
        <end position="150"/>
    </location>
</feature>
<proteinExistence type="predicted"/>
<keyword evidence="3" id="KW-1185">Reference proteome</keyword>
<evidence type="ECO:0000313" key="3">
    <source>
        <dbReference type="Proteomes" id="UP001139179"/>
    </source>
</evidence>
<evidence type="ECO:0000256" key="1">
    <source>
        <dbReference type="SAM" id="Phobius"/>
    </source>
</evidence>
<reference evidence="2" key="1">
    <citation type="submission" date="2022-05" db="EMBL/GenBank/DDBJ databases">
        <title>Comparative Genomics of Spacecraft Associated Microbes.</title>
        <authorList>
            <person name="Tran M.T."/>
            <person name="Wright A."/>
            <person name="Seuylemezian A."/>
            <person name="Eisen J."/>
            <person name="Coil D."/>
        </authorList>
    </citation>
    <scope>NUCLEOTIDE SEQUENCE</scope>
    <source>
        <strain evidence="2">214.1.1</strain>
    </source>
</reference>
<keyword evidence="1" id="KW-0472">Membrane</keyword>
<dbReference type="Proteomes" id="UP001139179">
    <property type="component" value="Unassembled WGS sequence"/>
</dbReference>
<dbReference type="InterPro" id="IPR046664">
    <property type="entry name" value="DUF6773"/>
</dbReference>
<dbReference type="Pfam" id="PF20563">
    <property type="entry name" value="DUF6773"/>
    <property type="match status" value="1"/>
</dbReference>
<dbReference type="EMBL" id="JAMBOL010000014">
    <property type="protein sequence ID" value="MCM3715391.1"/>
    <property type="molecule type" value="Genomic_DNA"/>
</dbReference>
<keyword evidence="1" id="KW-0812">Transmembrane</keyword>
<sequence length="175" mass="19376">MNLFKGSASVDERIVHLQNKIYREIYMLVLLICIGSIVVKTIIYGFQPGEVVAELVILVSQGVYYVVRSANLGVFSAEVELHDRESRLSMNKKNVIIGLAVGVAIALFFGIRSAIVYGEGAAQSLSYFGIVFLASLIMYVPVLVLILVISHQAALKRSERAIERELEEDEESDQP</sequence>
<name>A0A9X2DQS6_9BACI</name>
<protein>
    <submittedName>
        <fullName evidence="2">Uncharacterized protein</fullName>
    </submittedName>
</protein>
<comment type="caution">
    <text evidence="2">The sequence shown here is derived from an EMBL/GenBank/DDBJ whole genome shotgun (WGS) entry which is preliminary data.</text>
</comment>
<feature type="transmembrane region" description="Helical" evidence="1">
    <location>
        <begin position="25"/>
        <end position="46"/>
    </location>
</feature>